<reference evidence="1 2" key="1">
    <citation type="submission" date="2016-03" db="EMBL/GenBank/DDBJ databases">
        <title>How can Kluyveromyces marxianus grow so fast - potential evolutionary course in Saccharomyces Complex revealed by comparative genomics.</title>
        <authorList>
            <person name="Mo W."/>
            <person name="Lu W."/>
            <person name="Yang X."/>
            <person name="Qi J."/>
            <person name="Lv H."/>
        </authorList>
    </citation>
    <scope>NUCLEOTIDE SEQUENCE [LARGE SCALE GENOMIC DNA]</scope>
    <source>
        <strain evidence="1 2">FIM1</strain>
    </source>
</reference>
<accession>A0ABX6EU08</accession>
<protein>
    <submittedName>
        <fullName evidence="1">Protein YSD83</fullName>
    </submittedName>
</protein>
<proteinExistence type="predicted"/>
<evidence type="ECO:0000313" key="2">
    <source>
        <dbReference type="Proteomes" id="UP000422736"/>
    </source>
</evidence>
<evidence type="ECO:0000313" key="1">
    <source>
        <dbReference type="EMBL" id="QGN13763.1"/>
    </source>
</evidence>
<organism evidence="1 2">
    <name type="scientific">Kluyveromyces marxianus</name>
    <name type="common">Yeast</name>
    <name type="synonym">Candida kefyr</name>
    <dbReference type="NCBI Taxonomy" id="4911"/>
    <lineage>
        <taxon>Eukaryota</taxon>
        <taxon>Fungi</taxon>
        <taxon>Dikarya</taxon>
        <taxon>Ascomycota</taxon>
        <taxon>Saccharomycotina</taxon>
        <taxon>Saccharomycetes</taxon>
        <taxon>Saccharomycetales</taxon>
        <taxon>Saccharomycetaceae</taxon>
        <taxon>Kluyveromyces</taxon>
    </lineage>
</organism>
<dbReference type="InterPro" id="IPR013952">
    <property type="entry name" value="DUF1776_fun"/>
</dbReference>
<dbReference type="EMBL" id="CP015054">
    <property type="protein sequence ID" value="QGN13763.1"/>
    <property type="molecule type" value="Genomic_DNA"/>
</dbReference>
<dbReference type="Proteomes" id="UP000422736">
    <property type="component" value="Chromosome 1"/>
</dbReference>
<dbReference type="Pfam" id="PF08643">
    <property type="entry name" value="DUF1776"/>
    <property type="match status" value="1"/>
</dbReference>
<gene>
    <name evidence="1" type="primary">YSD83</name>
    <name evidence="1" type="ORF">FIM1_408</name>
</gene>
<name>A0ABX6EU08_KLUMA</name>
<sequence length="386" mass="43319">MTDQVLDFCFGAYKNTVDVVSSSGKNTVDAFRGLYNKTKSVYDKSVRGLSDEELGGIYYDKSIGSSSDSSSGASGLVWSVGNKVWAHRKVLLVGLGVTSTGFLAYSASRYLLNSLPTHLSDDNQVLFVLGDIRDPVVRNQVNELYRRRFIIFVCKRKLNYGTGEPEDDFTIEDLTSEDGGIFFIDADSSGLASFIRYMNEHPEKQLRSILFMPNLSYYPSGTTLSSKLVTNEVQENVLNYYGVLEKLLPHFAGNAFKKLQLIFYNPSLSKNLQLKHHSVEHLVSGLISTFYETMKIEHSHQCDVYMCHIGILGIGGNASTFKYLSVKGSNITKSLCDPIYQLILSRDYIWLRLKRWFCGSVLYCGKGSTLTSWLGSLCPLWLLDLF</sequence>
<keyword evidence="2" id="KW-1185">Reference proteome</keyword>